<evidence type="ECO:0000313" key="2">
    <source>
        <dbReference type="EMBL" id="CAG6397952.1"/>
    </source>
</evidence>
<dbReference type="EMBL" id="CAJSLV010000093">
    <property type="protein sequence ID" value="CAG6397952.1"/>
    <property type="molecule type" value="Genomic_DNA"/>
</dbReference>
<dbReference type="AlphaFoldDB" id="A0A9W4DXS4"/>
<organism evidence="2 3">
    <name type="scientific">Actinacidiphila cocklensis</name>
    <dbReference type="NCBI Taxonomy" id="887465"/>
    <lineage>
        <taxon>Bacteria</taxon>
        <taxon>Bacillati</taxon>
        <taxon>Actinomycetota</taxon>
        <taxon>Actinomycetes</taxon>
        <taxon>Kitasatosporales</taxon>
        <taxon>Streptomycetaceae</taxon>
        <taxon>Actinacidiphila</taxon>
    </lineage>
</organism>
<name>A0A9W4DXS4_9ACTN</name>
<gene>
    <name evidence="2" type="ORF">SCOCK_600016</name>
</gene>
<comment type="caution">
    <text evidence="2">The sequence shown here is derived from an EMBL/GenBank/DDBJ whole genome shotgun (WGS) entry which is preliminary data.</text>
</comment>
<protein>
    <submittedName>
        <fullName evidence="2">Uncharacterized protein</fullName>
    </submittedName>
</protein>
<reference evidence="2" key="1">
    <citation type="submission" date="2021-05" db="EMBL/GenBank/DDBJ databases">
        <authorList>
            <person name="Arsene-Ploetze F."/>
        </authorList>
    </citation>
    <scope>NUCLEOTIDE SEQUENCE</scope>
    <source>
        <strain evidence="2">DSM 42138</strain>
    </source>
</reference>
<evidence type="ECO:0000256" key="1">
    <source>
        <dbReference type="SAM" id="MobiDB-lite"/>
    </source>
</evidence>
<feature type="region of interest" description="Disordered" evidence="1">
    <location>
        <begin position="13"/>
        <end position="64"/>
    </location>
</feature>
<feature type="compositionally biased region" description="Basic residues" evidence="1">
    <location>
        <begin position="21"/>
        <end position="38"/>
    </location>
</feature>
<evidence type="ECO:0000313" key="3">
    <source>
        <dbReference type="Proteomes" id="UP001152519"/>
    </source>
</evidence>
<dbReference type="Proteomes" id="UP001152519">
    <property type="component" value="Unassembled WGS sequence"/>
</dbReference>
<proteinExistence type="predicted"/>
<keyword evidence="3" id="KW-1185">Reference proteome</keyword>
<accession>A0A9W4DXS4</accession>
<sequence length="64" mass="7198">MRRRRHLLVRTPRFGPVPRLRTAHRRPVRRPAPTKHPARGGAPDGNACGRTIRGRGTTPSPFTL</sequence>